<protein>
    <submittedName>
        <fullName evidence="12">Tyrosine recombinase XerC</fullName>
    </submittedName>
</protein>
<dbReference type="PANTHER" id="PTHR30349">
    <property type="entry name" value="PHAGE INTEGRASE-RELATED"/>
    <property type="match status" value="1"/>
</dbReference>
<dbReference type="SUPFAM" id="SSF56349">
    <property type="entry name" value="DNA breaking-rejoining enzymes"/>
    <property type="match status" value="1"/>
</dbReference>
<keyword evidence="8" id="KW-0131">Cell cycle</keyword>
<dbReference type="Gene3D" id="1.10.150.130">
    <property type="match status" value="1"/>
</dbReference>
<dbReference type="Pfam" id="PF02899">
    <property type="entry name" value="Phage_int_SAM_1"/>
    <property type="match status" value="1"/>
</dbReference>
<evidence type="ECO:0000256" key="4">
    <source>
        <dbReference type="ARBA" id="ARBA00022829"/>
    </source>
</evidence>
<sequence>MASRPSNGKRVSNRSLLPSLDDFLLFIQANNYSHNTQINYDRDLKTFEFFLDKELDGLPFHSVTKRTIEQYKAYLHSRDRKTAGGAETTVSLNVGSINRSLSSLRKYLSYLTDMDYDVPISPVSIKLLRMGKKHGQVAELPQLVSLIESPMKFERNTMVALRNRAALEMLFATGMRISELLSLKKVQLDDSGRIFITGKGKKQRFVYLTARSRKHVATYLHERTDDSPYLFTPERGLNAAEKNKRLSANYLQMKIKKYRELLGINVPTSAHSLRHGFATYLAEDGANPAAIQILLGHESLDTTTRYVHASDKYAESTHRKFHPLKD</sequence>
<evidence type="ECO:0000313" key="13">
    <source>
        <dbReference type="Proteomes" id="UP000034290"/>
    </source>
</evidence>
<evidence type="ECO:0000256" key="6">
    <source>
        <dbReference type="ARBA" id="ARBA00023125"/>
    </source>
</evidence>
<reference evidence="12 13" key="1">
    <citation type="journal article" date="2015" name="Nature">
        <title>rRNA introns, odd ribosomes, and small enigmatic genomes across a large radiation of phyla.</title>
        <authorList>
            <person name="Brown C.T."/>
            <person name="Hug L.A."/>
            <person name="Thomas B.C."/>
            <person name="Sharon I."/>
            <person name="Castelle C.J."/>
            <person name="Singh A."/>
            <person name="Wilkins M.J."/>
            <person name="Williams K.H."/>
            <person name="Banfield J.F."/>
        </authorList>
    </citation>
    <scope>NUCLEOTIDE SEQUENCE [LARGE SCALE GENOMIC DNA]</scope>
</reference>
<feature type="domain" description="Core-binding (CB)" evidence="11">
    <location>
        <begin position="14"/>
        <end position="112"/>
    </location>
</feature>
<feature type="domain" description="Tyr recombinase" evidence="10">
    <location>
        <begin position="133"/>
        <end position="319"/>
    </location>
</feature>
<dbReference type="Proteomes" id="UP000034290">
    <property type="component" value="Unassembled WGS sequence"/>
</dbReference>
<evidence type="ECO:0000313" key="12">
    <source>
        <dbReference type="EMBL" id="KKW36062.1"/>
    </source>
</evidence>
<dbReference type="InterPro" id="IPR004107">
    <property type="entry name" value="Integrase_SAM-like_N"/>
</dbReference>
<proteinExistence type="predicted"/>
<dbReference type="Gene3D" id="1.10.443.10">
    <property type="entry name" value="Intergrase catalytic core"/>
    <property type="match status" value="1"/>
</dbReference>
<dbReference type="PROSITE" id="PS51900">
    <property type="entry name" value="CB"/>
    <property type="match status" value="1"/>
</dbReference>
<dbReference type="Pfam" id="PF00589">
    <property type="entry name" value="Phage_integrase"/>
    <property type="match status" value="1"/>
</dbReference>
<dbReference type="InterPro" id="IPR002104">
    <property type="entry name" value="Integrase_catalytic"/>
</dbReference>
<gene>
    <name evidence="12" type="ORF">UY81_C0034G0007</name>
</gene>
<dbReference type="InterPro" id="IPR050090">
    <property type="entry name" value="Tyrosine_recombinase_XerCD"/>
</dbReference>
<comment type="subcellular location">
    <subcellularLocation>
        <location evidence="1">Cytoplasm</location>
    </subcellularLocation>
</comment>
<keyword evidence="3" id="KW-0132">Cell division</keyword>
<keyword evidence="6 9" id="KW-0238">DNA-binding</keyword>
<dbReference type="GO" id="GO:0015074">
    <property type="term" value="P:DNA integration"/>
    <property type="evidence" value="ECO:0007669"/>
    <property type="project" value="UniProtKB-KW"/>
</dbReference>
<keyword evidence="7" id="KW-0233">DNA recombination</keyword>
<evidence type="ECO:0000256" key="3">
    <source>
        <dbReference type="ARBA" id="ARBA00022618"/>
    </source>
</evidence>
<dbReference type="InterPro" id="IPR010998">
    <property type="entry name" value="Integrase_recombinase_N"/>
</dbReference>
<keyword evidence="4" id="KW-0159">Chromosome partition</keyword>
<dbReference type="GO" id="GO:0051301">
    <property type="term" value="P:cell division"/>
    <property type="evidence" value="ECO:0007669"/>
    <property type="project" value="UniProtKB-KW"/>
</dbReference>
<dbReference type="GO" id="GO:0005737">
    <property type="term" value="C:cytoplasm"/>
    <property type="evidence" value="ECO:0007669"/>
    <property type="project" value="UniProtKB-SubCell"/>
</dbReference>
<dbReference type="GO" id="GO:0007059">
    <property type="term" value="P:chromosome segregation"/>
    <property type="evidence" value="ECO:0007669"/>
    <property type="project" value="UniProtKB-KW"/>
</dbReference>
<accession>A0A0G2A571</accession>
<evidence type="ECO:0000256" key="9">
    <source>
        <dbReference type="PROSITE-ProRule" id="PRU01248"/>
    </source>
</evidence>
<keyword evidence="2" id="KW-0963">Cytoplasm</keyword>
<dbReference type="InterPro" id="IPR013762">
    <property type="entry name" value="Integrase-like_cat_sf"/>
</dbReference>
<keyword evidence="5" id="KW-0229">DNA integration</keyword>
<evidence type="ECO:0000259" key="11">
    <source>
        <dbReference type="PROSITE" id="PS51900"/>
    </source>
</evidence>
<evidence type="ECO:0000256" key="5">
    <source>
        <dbReference type="ARBA" id="ARBA00022908"/>
    </source>
</evidence>
<dbReference type="EMBL" id="LCRM01000034">
    <property type="protein sequence ID" value="KKW36062.1"/>
    <property type="molecule type" value="Genomic_DNA"/>
</dbReference>
<dbReference type="GO" id="GO:0006310">
    <property type="term" value="P:DNA recombination"/>
    <property type="evidence" value="ECO:0007669"/>
    <property type="project" value="UniProtKB-KW"/>
</dbReference>
<dbReference type="InterPro" id="IPR011010">
    <property type="entry name" value="DNA_brk_join_enz"/>
</dbReference>
<dbReference type="AlphaFoldDB" id="A0A0G2A571"/>
<name>A0A0G2A571_9BACT</name>
<comment type="caution">
    <text evidence="12">The sequence shown here is derived from an EMBL/GenBank/DDBJ whole genome shotgun (WGS) entry which is preliminary data.</text>
</comment>
<evidence type="ECO:0000256" key="8">
    <source>
        <dbReference type="ARBA" id="ARBA00023306"/>
    </source>
</evidence>
<dbReference type="InterPro" id="IPR044068">
    <property type="entry name" value="CB"/>
</dbReference>
<evidence type="ECO:0000256" key="7">
    <source>
        <dbReference type="ARBA" id="ARBA00023172"/>
    </source>
</evidence>
<organism evidence="12 13">
    <name type="scientific">Candidatus Giovannonibacteria bacterium GW2011_GWA2_53_7</name>
    <dbReference type="NCBI Taxonomy" id="1618650"/>
    <lineage>
        <taxon>Bacteria</taxon>
        <taxon>Candidatus Giovannoniibacteriota</taxon>
    </lineage>
</organism>
<evidence type="ECO:0000259" key="10">
    <source>
        <dbReference type="PROSITE" id="PS51898"/>
    </source>
</evidence>
<evidence type="ECO:0000256" key="1">
    <source>
        <dbReference type="ARBA" id="ARBA00004496"/>
    </source>
</evidence>
<dbReference type="GO" id="GO:0003677">
    <property type="term" value="F:DNA binding"/>
    <property type="evidence" value="ECO:0007669"/>
    <property type="project" value="UniProtKB-UniRule"/>
</dbReference>
<evidence type="ECO:0000256" key="2">
    <source>
        <dbReference type="ARBA" id="ARBA00022490"/>
    </source>
</evidence>
<dbReference type="PANTHER" id="PTHR30349:SF77">
    <property type="entry name" value="TYROSINE RECOMBINASE XERC"/>
    <property type="match status" value="1"/>
</dbReference>
<dbReference type="PROSITE" id="PS51898">
    <property type="entry name" value="TYR_RECOMBINASE"/>
    <property type="match status" value="1"/>
</dbReference>